<evidence type="ECO:0000256" key="7">
    <source>
        <dbReference type="ARBA" id="ARBA00022927"/>
    </source>
</evidence>
<comment type="caution">
    <text evidence="11">The sequence shown here is derived from an EMBL/GenBank/DDBJ whole genome shotgun (WGS) entry which is preliminary data.</text>
</comment>
<feature type="region of interest" description="Disordered" evidence="10">
    <location>
        <begin position="150"/>
        <end position="190"/>
    </location>
</feature>
<protein>
    <submittedName>
        <fullName evidence="11">Uncharacterized protein</fullName>
    </submittedName>
</protein>
<keyword evidence="3" id="KW-0813">Transport</keyword>
<comment type="subcellular location">
    <subcellularLocation>
        <location evidence="1">Endoplasmic reticulum membrane</location>
        <topology evidence="1">Single-pass type IV membrane protein</topology>
    </subcellularLocation>
</comment>
<evidence type="ECO:0000313" key="12">
    <source>
        <dbReference type="Proteomes" id="UP000823388"/>
    </source>
</evidence>
<feature type="region of interest" description="Disordered" evidence="10">
    <location>
        <begin position="1"/>
        <end position="29"/>
    </location>
</feature>
<dbReference type="PANTHER" id="PTHR13050">
    <property type="entry name" value="USE1-LIKE PROTEIN"/>
    <property type="match status" value="1"/>
</dbReference>
<feature type="compositionally biased region" description="Basic and acidic residues" evidence="10">
    <location>
        <begin position="156"/>
        <end position="175"/>
    </location>
</feature>
<dbReference type="GO" id="GO:0015031">
    <property type="term" value="P:protein transport"/>
    <property type="evidence" value="ECO:0007669"/>
    <property type="project" value="UniProtKB-KW"/>
</dbReference>
<evidence type="ECO:0000256" key="10">
    <source>
        <dbReference type="SAM" id="MobiDB-lite"/>
    </source>
</evidence>
<evidence type="ECO:0000256" key="3">
    <source>
        <dbReference type="ARBA" id="ARBA00022448"/>
    </source>
</evidence>
<evidence type="ECO:0000313" key="11">
    <source>
        <dbReference type="EMBL" id="KAG2628137.1"/>
    </source>
</evidence>
<evidence type="ECO:0000256" key="9">
    <source>
        <dbReference type="ARBA" id="ARBA00023136"/>
    </source>
</evidence>
<keyword evidence="5" id="KW-0256">Endoplasmic reticulum</keyword>
<reference evidence="11" key="1">
    <citation type="submission" date="2020-05" db="EMBL/GenBank/DDBJ databases">
        <title>WGS assembly of Panicum virgatum.</title>
        <authorList>
            <person name="Lovell J.T."/>
            <person name="Jenkins J."/>
            <person name="Shu S."/>
            <person name="Juenger T.E."/>
            <person name="Schmutz J."/>
        </authorList>
    </citation>
    <scope>NUCLEOTIDE SEQUENCE</scope>
    <source>
        <strain evidence="11">AP13</strain>
    </source>
</reference>
<keyword evidence="4" id="KW-0812">Transmembrane</keyword>
<gene>
    <name evidence="11" type="ORF">PVAP13_3KG228807</name>
</gene>
<dbReference type="PANTHER" id="PTHR13050:SF7">
    <property type="entry name" value="VESICLE TRANSPORT PROTEIN USE1"/>
    <property type="match status" value="1"/>
</dbReference>
<dbReference type="GO" id="GO:0031201">
    <property type="term" value="C:SNARE complex"/>
    <property type="evidence" value="ECO:0007669"/>
    <property type="project" value="TreeGrafter"/>
</dbReference>
<dbReference type="InterPro" id="IPR019150">
    <property type="entry name" value="Vesicle_transport_protein_Use1"/>
</dbReference>
<dbReference type="GO" id="GO:0005484">
    <property type="term" value="F:SNAP receptor activity"/>
    <property type="evidence" value="ECO:0007669"/>
    <property type="project" value="TreeGrafter"/>
</dbReference>
<keyword evidence="8" id="KW-1133">Transmembrane helix</keyword>
<evidence type="ECO:0000256" key="8">
    <source>
        <dbReference type="ARBA" id="ARBA00022989"/>
    </source>
</evidence>
<keyword evidence="9" id="KW-0472">Membrane</keyword>
<keyword evidence="6" id="KW-0931">ER-Golgi transport</keyword>
<dbReference type="Pfam" id="PF09753">
    <property type="entry name" value="Use1"/>
    <property type="match status" value="1"/>
</dbReference>
<evidence type="ECO:0000256" key="4">
    <source>
        <dbReference type="ARBA" id="ARBA00022692"/>
    </source>
</evidence>
<dbReference type="EMBL" id="CM029041">
    <property type="protein sequence ID" value="KAG2628137.1"/>
    <property type="molecule type" value="Genomic_DNA"/>
</dbReference>
<sequence length="190" mass="21317">MRRPPAPASCIPCSRTARRAPAPATPPAPALASLRRALRRPTRREENQLPEVQLQFIFQDFQRFCWNPHAPGQARHLFDMRLNKVEVNLRRLLEAAPRQQNQAKLVHYGTIARELLEQLGAETTPEGISSDSKAKLSEYSEKIEALAARLAAPVPENEKPVAESREEISNEKAKAESPISLSSELRRRSA</sequence>
<evidence type="ECO:0000256" key="2">
    <source>
        <dbReference type="ARBA" id="ARBA00007891"/>
    </source>
</evidence>
<dbReference type="GO" id="GO:0005789">
    <property type="term" value="C:endoplasmic reticulum membrane"/>
    <property type="evidence" value="ECO:0007669"/>
    <property type="project" value="UniProtKB-SubCell"/>
</dbReference>
<name>A0A8T0V125_PANVG</name>
<keyword evidence="12" id="KW-1185">Reference proteome</keyword>
<dbReference type="AlphaFoldDB" id="A0A8T0V125"/>
<evidence type="ECO:0000256" key="6">
    <source>
        <dbReference type="ARBA" id="ARBA00022892"/>
    </source>
</evidence>
<accession>A0A8T0V125</accession>
<proteinExistence type="inferred from homology"/>
<dbReference type="Proteomes" id="UP000823388">
    <property type="component" value="Chromosome 3K"/>
</dbReference>
<evidence type="ECO:0000256" key="5">
    <source>
        <dbReference type="ARBA" id="ARBA00022824"/>
    </source>
</evidence>
<evidence type="ECO:0000256" key="1">
    <source>
        <dbReference type="ARBA" id="ARBA00004163"/>
    </source>
</evidence>
<dbReference type="GO" id="GO:0006890">
    <property type="term" value="P:retrograde vesicle-mediated transport, Golgi to endoplasmic reticulum"/>
    <property type="evidence" value="ECO:0007669"/>
    <property type="project" value="TreeGrafter"/>
</dbReference>
<comment type="similarity">
    <text evidence="2">Belongs to the USE1 family.</text>
</comment>
<keyword evidence="7" id="KW-0653">Protein transport</keyword>
<organism evidence="11 12">
    <name type="scientific">Panicum virgatum</name>
    <name type="common">Blackwell switchgrass</name>
    <dbReference type="NCBI Taxonomy" id="38727"/>
    <lineage>
        <taxon>Eukaryota</taxon>
        <taxon>Viridiplantae</taxon>
        <taxon>Streptophyta</taxon>
        <taxon>Embryophyta</taxon>
        <taxon>Tracheophyta</taxon>
        <taxon>Spermatophyta</taxon>
        <taxon>Magnoliopsida</taxon>
        <taxon>Liliopsida</taxon>
        <taxon>Poales</taxon>
        <taxon>Poaceae</taxon>
        <taxon>PACMAD clade</taxon>
        <taxon>Panicoideae</taxon>
        <taxon>Panicodae</taxon>
        <taxon>Paniceae</taxon>
        <taxon>Panicinae</taxon>
        <taxon>Panicum</taxon>
        <taxon>Panicum sect. Hiantes</taxon>
    </lineage>
</organism>